<keyword evidence="7" id="KW-1185">Reference proteome</keyword>
<dbReference type="Gene3D" id="1.25.40.150">
    <property type="entry name" value="V-type ATPase, subunit H, C-terminal domain"/>
    <property type="match status" value="1"/>
</dbReference>
<dbReference type="Pfam" id="PF11698">
    <property type="entry name" value="V-ATPase_H_C"/>
    <property type="match status" value="1"/>
</dbReference>
<evidence type="ECO:0000256" key="2">
    <source>
        <dbReference type="ARBA" id="ARBA00022448"/>
    </source>
</evidence>
<keyword evidence="3 5" id="KW-0375">Hydrogen ion transport</keyword>
<dbReference type="Proteomes" id="UP001652625">
    <property type="component" value="Chromosome 04"/>
</dbReference>
<dbReference type="InterPro" id="IPR011989">
    <property type="entry name" value="ARM-like"/>
</dbReference>
<accession>A0ABM4BSE0</accession>
<dbReference type="InterPro" id="IPR004908">
    <property type="entry name" value="ATPase_V1-cplx_hsu"/>
</dbReference>
<evidence type="ECO:0000313" key="7">
    <source>
        <dbReference type="Proteomes" id="UP001652625"/>
    </source>
</evidence>
<protein>
    <recommendedName>
        <fullName evidence="5">V-type proton ATPase subunit H</fullName>
    </recommendedName>
</protein>
<evidence type="ECO:0000256" key="1">
    <source>
        <dbReference type="ARBA" id="ARBA00008613"/>
    </source>
</evidence>
<gene>
    <name evidence="8" type="primary">LOC100211029</name>
</gene>
<sequence>MITPDISVYHTDLAPDGSKIGVIMTRLETKLIEIRAYRVNWESYLQGDLIQKSDYQFINHYYQQNSQEREKLFQQDPDQCVLAIWSILTNVAKEHILQYTLVMIDDILSNSKGNAKIFYEAAKKKSIIVWGSLINLLMRDDQIIMHMASRLIAKFARLSRHYITDSDLTYYINWLKVQLAVPGNEHLQSVAECIQWILQVDEYRLPFVEANGINSIISVLLSSLGFQLQYQLIFSLWMLSFHVKIAGIIADGNVITVLADIMRNSEKEKVTRIIIATFRNLLEKAEDSKAAAVSLIHCKLLPLFDILAKKNWGDEDIREDIEFITEKLNASVQDLSTWDEYVAEVKSGRLEWSPVHRQEKFWRENAIKITDGNYELLKMLVRLLESSDDPVIKAVACHDLGEFIRHYPRGRPAFDQLGCKSLLMNCMTHDDLKVRYEALISVQKLMVHNWEFLGKQVKIE</sequence>
<dbReference type="RefSeq" id="XP_065652063.1">
    <property type="nucleotide sequence ID" value="XM_065795991.1"/>
</dbReference>
<dbReference type="Gene3D" id="1.25.10.10">
    <property type="entry name" value="Leucine-rich Repeat Variant"/>
    <property type="match status" value="1"/>
</dbReference>
<dbReference type="InterPro" id="IPR038497">
    <property type="entry name" value="ATPase_V1-cplx_hsu_C_sf"/>
</dbReference>
<organism evidence="7 8">
    <name type="scientific">Hydra vulgaris</name>
    <name type="common">Hydra</name>
    <name type="synonym">Hydra attenuata</name>
    <dbReference type="NCBI Taxonomy" id="6087"/>
    <lineage>
        <taxon>Eukaryota</taxon>
        <taxon>Metazoa</taxon>
        <taxon>Cnidaria</taxon>
        <taxon>Hydrozoa</taxon>
        <taxon>Hydroidolina</taxon>
        <taxon>Anthoathecata</taxon>
        <taxon>Aplanulata</taxon>
        <taxon>Hydridae</taxon>
        <taxon>Hydra</taxon>
    </lineage>
</organism>
<feature type="domain" description="ATPase V1 complex subunit H C-terminal" evidence="6">
    <location>
        <begin position="335"/>
        <end position="450"/>
    </location>
</feature>
<comment type="subunit">
    <text evidence="5">V-ATPase is a heteromultimeric enzyme made up of two complexes: the ATP-hydrolytic V1 complex and the proton translocation V0 complex.</text>
</comment>
<keyword evidence="4 5" id="KW-0406">Ion transport</keyword>
<dbReference type="InterPro" id="IPR011987">
    <property type="entry name" value="ATPase_V1-cplx_hsu_C"/>
</dbReference>
<name>A0ABM4BSE0_HYDVU</name>
<dbReference type="PANTHER" id="PTHR10698">
    <property type="entry name" value="V-TYPE PROTON ATPASE SUBUNIT H"/>
    <property type="match status" value="1"/>
</dbReference>
<evidence type="ECO:0000256" key="3">
    <source>
        <dbReference type="ARBA" id="ARBA00022781"/>
    </source>
</evidence>
<dbReference type="Pfam" id="PF03224">
    <property type="entry name" value="V-ATPase_H_N"/>
    <property type="match status" value="1"/>
</dbReference>
<comment type="similarity">
    <text evidence="1 5">Belongs to the V-ATPase H subunit family.</text>
</comment>
<dbReference type="InterPro" id="IPR016024">
    <property type="entry name" value="ARM-type_fold"/>
</dbReference>
<dbReference type="SUPFAM" id="SSF48371">
    <property type="entry name" value="ARM repeat"/>
    <property type="match status" value="1"/>
</dbReference>
<evidence type="ECO:0000256" key="4">
    <source>
        <dbReference type="ARBA" id="ARBA00023065"/>
    </source>
</evidence>
<reference evidence="8" key="1">
    <citation type="submission" date="2025-08" db="UniProtKB">
        <authorList>
            <consortium name="RefSeq"/>
        </authorList>
    </citation>
    <scope>IDENTIFICATION</scope>
</reference>
<dbReference type="PIRSF" id="PIRSF032184">
    <property type="entry name" value="ATPase_V1_H"/>
    <property type="match status" value="1"/>
</dbReference>
<dbReference type="GeneID" id="100211029"/>
<evidence type="ECO:0000256" key="5">
    <source>
        <dbReference type="PIRNR" id="PIRNR032184"/>
    </source>
</evidence>
<evidence type="ECO:0000313" key="8">
    <source>
        <dbReference type="RefSeq" id="XP_065652063.1"/>
    </source>
</evidence>
<comment type="function">
    <text evidence="5">Subunit of the V1 complex of vacuolar(H+)-ATPase (V-ATPase), a multisubunit enzyme composed of a peripheral complex (V1) that hydrolyzes ATP and a membrane integral complex (V0) that translocates protons. V-ATPase is responsible for acidifying and maintaining the pH of intracellular compartments.</text>
</comment>
<evidence type="ECO:0000259" key="6">
    <source>
        <dbReference type="Pfam" id="PF11698"/>
    </source>
</evidence>
<proteinExistence type="inferred from homology"/>
<dbReference type="PANTHER" id="PTHR10698:SF0">
    <property type="entry name" value="V-TYPE PROTON ATPASE SUBUNIT H"/>
    <property type="match status" value="1"/>
</dbReference>
<keyword evidence="2 5" id="KW-0813">Transport</keyword>